<dbReference type="AlphaFoldDB" id="A0A382IK06"/>
<reference evidence="1" key="1">
    <citation type="submission" date="2018-05" db="EMBL/GenBank/DDBJ databases">
        <authorList>
            <person name="Lanie J.A."/>
            <person name="Ng W.-L."/>
            <person name="Kazmierczak K.M."/>
            <person name="Andrzejewski T.M."/>
            <person name="Davidsen T.M."/>
            <person name="Wayne K.J."/>
            <person name="Tettelin H."/>
            <person name="Glass J.I."/>
            <person name="Rusch D."/>
            <person name="Podicherti R."/>
            <person name="Tsui H.-C.T."/>
            <person name="Winkler M.E."/>
        </authorList>
    </citation>
    <scope>NUCLEOTIDE SEQUENCE</scope>
</reference>
<organism evidence="1">
    <name type="scientific">marine metagenome</name>
    <dbReference type="NCBI Taxonomy" id="408172"/>
    <lineage>
        <taxon>unclassified sequences</taxon>
        <taxon>metagenomes</taxon>
        <taxon>ecological metagenomes</taxon>
    </lineage>
</organism>
<sequence>MLDTPQEQIEFLKDLLLKNKENVIEAKKLPQFAPSNLQLTNQINDEFAPHKPTEKEWMKRWDEVNKELVLPVIRNQNHLSFLEDEQELLISKLKIARKRLEVLPTYETPEVQKISTELSSESTPKRKPHTFFIAHQINMGIPRGKAWINFKSLASESRGENQIEINDFGKIYLKRDRSDMENQVLWSPIKFESKNDGTEITKTAFDKAYDRHNTDIKDITKT</sequence>
<dbReference type="EMBL" id="UINC01067723">
    <property type="protein sequence ID" value="SVB99665.1"/>
    <property type="molecule type" value="Genomic_DNA"/>
</dbReference>
<gene>
    <name evidence="1" type="ORF">METZ01_LOCUS252519</name>
</gene>
<accession>A0A382IK06</accession>
<proteinExistence type="predicted"/>
<name>A0A382IK06_9ZZZZ</name>
<protein>
    <submittedName>
        <fullName evidence="1">Uncharacterized protein</fullName>
    </submittedName>
</protein>
<evidence type="ECO:0000313" key="1">
    <source>
        <dbReference type="EMBL" id="SVB99665.1"/>
    </source>
</evidence>